<keyword evidence="4" id="KW-0445">Lipid transport</keyword>
<dbReference type="AlphaFoldDB" id="A0A5C3LMF0"/>
<evidence type="ECO:0000256" key="8">
    <source>
        <dbReference type="SAM" id="MobiDB-lite"/>
    </source>
</evidence>
<dbReference type="GO" id="GO:0006897">
    <property type="term" value="P:endocytosis"/>
    <property type="evidence" value="ECO:0007669"/>
    <property type="project" value="TreeGrafter"/>
</dbReference>
<feature type="region of interest" description="Disordered" evidence="8">
    <location>
        <begin position="387"/>
        <end position="415"/>
    </location>
</feature>
<accession>A0A5C3LMF0</accession>
<feature type="domain" description="PH" evidence="9">
    <location>
        <begin position="282"/>
        <end position="382"/>
    </location>
</feature>
<dbReference type="CDD" id="cd13292">
    <property type="entry name" value="PH_Osh1p_Osh2p_yeast"/>
    <property type="match status" value="1"/>
</dbReference>
<dbReference type="Pfam" id="PF00169">
    <property type="entry name" value="PH"/>
    <property type="match status" value="1"/>
</dbReference>
<reference evidence="10 11" key="1">
    <citation type="journal article" date="2019" name="Nat. Ecol. Evol.">
        <title>Megaphylogeny resolves global patterns of mushroom evolution.</title>
        <authorList>
            <person name="Varga T."/>
            <person name="Krizsan K."/>
            <person name="Foldi C."/>
            <person name="Dima B."/>
            <person name="Sanchez-Garcia M."/>
            <person name="Sanchez-Ramirez S."/>
            <person name="Szollosi G.J."/>
            <person name="Szarkandi J.G."/>
            <person name="Papp V."/>
            <person name="Albert L."/>
            <person name="Andreopoulos W."/>
            <person name="Angelini C."/>
            <person name="Antonin V."/>
            <person name="Barry K.W."/>
            <person name="Bougher N.L."/>
            <person name="Buchanan P."/>
            <person name="Buyck B."/>
            <person name="Bense V."/>
            <person name="Catcheside P."/>
            <person name="Chovatia M."/>
            <person name="Cooper J."/>
            <person name="Damon W."/>
            <person name="Desjardin D."/>
            <person name="Finy P."/>
            <person name="Geml J."/>
            <person name="Haridas S."/>
            <person name="Hughes K."/>
            <person name="Justo A."/>
            <person name="Karasinski D."/>
            <person name="Kautmanova I."/>
            <person name="Kiss B."/>
            <person name="Kocsube S."/>
            <person name="Kotiranta H."/>
            <person name="LaButti K.M."/>
            <person name="Lechner B.E."/>
            <person name="Liimatainen K."/>
            <person name="Lipzen A."/>
            <person name="Lukacs Z."/>
            <person name="Mihaltcheva S."/>
            <person name="Morgado L.N."/>
            <person name="Niskanen T."/>
            <person name="Noordeloos M.E."/>
            <person name="Ohm R.A."/>
            <person name="Ortiz-Santana B."/>
            <person name="Ovrebo C."/>
            <person name="Racz N."/>
            <person name="Riley R."/>
            <person name="Savchenko A."/>
            <person name="Shiryaev A."/>
            <person name="Soop K."/>
            <person name="Spirin V."/>
            <person name="Szebenyi C."/>
            <person name="Tomsovsky M."/>
            <person name="Tulloss R.E."/>
            <person name="Uehling J."/>
            <person name="Grigoriev I.V."/>
            <person name="Vagvolgyi C."/>
            <person name="Papp T."/>
            <person name="Martin F.M."/>
            <person name="Miettinen O."/>
            <person name="Hibbett D.S."/>
            <person name="Nagy L.G."/>
        </authorList>
    </citation>
    <scope>NUCLEOTIDE SEQUENCE [LARGE SCALE GENOMIC DNA]</scope>
    <source>
        <strain evidence="10 11">CBS 166.37</strain>
    </source>
</reference>
<feature type="compositionally biased region" description="Low complexity" evidence="8">
    <location>
        <begin position="648"/>
        <end position="665"/>
    </location>
</feature>
<dbReference type="GO" id="GO:0097038">
    <property type="term" value="C:perinuclear endoplasmic reticulum"/>
    <property type="evidence" value="ECO:0007669"/>
    <property type="project" value="TreeGrafter"/>
</dbReference>
<dbReference type="STRING" id="68775.A0A5C3LMF0"/>
<evidence type="ECO:0000256" key="3">
    <source>
        <dbReference type="ARBA" id="ARBA00022553"/>
    </source>
</evidence>
<dbReference type="Gene3D" id="2.40.160.120">
    <property type="match status" value="1"/>
</dbReference>
<keyword evidence="3" id="KW-0597">Phosphoprotein</keyword>
<dbReference type="PROSITE" id="PS50088">
    <property type="entry name" value="ANK_REPEAT"/>
    <property type="match status" value="2"/>
</dbReference>
<feature type="compositionally biased region" description="Basic and acidic residues" evidence="8">
    <location>
        <begin position="387"/>
        <end position="402"/>
    </location>
</feature>
<dbReference type="Pfam" id="PF01237">
    <property type="entry name" value="Oxysterol_BP"/>
    <property type="match status" value="1"/>
</dbReference>
<comment type="similarity">
    <text evidence="1 7">Belongs to the OSBP family.</text>
</comment>
<keyword evidence="2" id="KW-0813">Transport</keyword>
<dbReference type="SMART" id="SM00233">
    <property type="entry name" value="PH"/>
    <property type="match status" value="1"/>
</dbReference>
<dbReference type="GO" id="GO:0006869">
    <property type="term" value="P:lipid transport"/>
    <property type="evidence" value="ECO:0007669"/>
    <property type="project" value="UniProtKB-KW"/>
</dbReference>
<dbReference type="GO" id="GO:0032934">
    <property type="term" value="F:sterol binding"/>
    <property type="evidence" value="ECO:0007669"/>
    <property type="project" value="TreeGrafter"/>
</dbReference>
<dbReference type="GO" id="GO:0005635">
    <property type="term" value="C:nuclear envelope"/>
    <property type="evidence" value="ECO:0007669"/>
    <property type="project" value="TreeGrafter"/>
</dbReference>
<evidence type="ECO:0000256" key="7">
    <source>
        <dbReference type="RuleBase" id="RU003844"/>
    </source>
</evidence>
<protein>
    <submittedName>
        <fullName evidence="10">Oxysterol-binding protein-domain-containing protein</fullName>
    </submittedName>
</protein>
<dbReference type="GO" id="GO:0006887">
    <property type="term" value="P:exocytosis"/>
    <property type="evidence" value="ECO:0007669"/>
    <property type="project" value="TreeGrafter"/>
</dbReference>
<feature type="compositionally biased region" description="Low complexity" evidence="8">
    <location>
        <begin position="613"/>
        <end position="628"/>
    </location>
</feature>
<dbReference type="Gene3D" id="1.25.40.20">
    <property type="entry name" value="Ankyrin repeat-containing domain"/>
    <property type="match status" value="1"/>
</dbReference>
<name>A0A5C3LMF0_9AGAR</name>
<dbReference type="Pfam" id="PF12796">
    <property type="entry name" value="Ank_2"/>
    <property type="match status" value="1"/>
</dbReference>
<organism evidence="10 11">
    <name type="scientific">Crucibulum laeve</name>
    <dbReference type="NCBI Taxonomy" id="68775"/>
    <lineage>
        <taxon>Eukaryota</taxon>
        <taxon>Fungi</taxon>
        <taxon>Dikarya</taxon>
        <taxon>Basidiomycota</taxon>
        <taxon>Agaricomycotina</taxon>
        <taxon>Agaricomycetes</taxon>
        <taxon>Agaricomycetidae</taxon>
        <taxon>Agaricales</taxon>
        <taxon>Agaricineae</taxon>
        <taxon>Nidulariaceae</taxon>
        <taxon>Crucibulum</taxon>
    </lineage>
</organism>
<evidence type="ECO:0000256" key="1">
    <source>
        <dbReference type="ARBA" id="ARBA00008842"/>
    </source>
</evidence>
<dbReference type="GO" id="GO:0034727">
    <property type="term" value="P:piecemeal microautophagy of the nucleus"/>
    <property type="evidence" value="ECO:0007669"/>
    <property type="project" value="TreeGrafter"/>
</dbReference>
<feature type="repeat" description="ANK" evidence="6">
    <location>
        <begin position="108"/>
        <end position="130"/>
    </location>
</feature>
<dbReference type="EMBL" id="ML213642">
    <property type="protein sequence ID" value="TFK33757.1"/>
    <property type="molecule type" value="Genomic_DNA"/>
</dbReference>
<dbReference type="SUPFAM" id="SSF48403">
    <property type="entry name" value="Ankyrin repeat"/>
    <property type="match status" value="1"/>
</dbReference>
<feature type="repeat" description="ANK" evidence="6">
    <location>
        <begin position="211"/>
        <end position="243"/>
    </location>
</feature>
<dbReference type="InterPro" id="IPR002110">
    <property type="entry name" value="Ankyrin_rpt"/>
</dbReference>
<gene>
    <name evidence="10" type="ORF">BDQ12DRAFT_657611</name>
</gene>
<keyword evidence="6" id="KW-0040">ANK repeat</keyword>
<dbReference type="PANTHER" id="PTHR10972">
    <property type="entry name" value="OXYSTEROL-BINDING PROTEIN-RELATED"/>
    <property type="match status" value="1"/>
</dbReference>
<sequence>MAEIKRTNSTAESNPSGGSRAGASEVAGANIEPLYQVKLLSALRSGDPALIHPFIAEIGKDRRKSVEGDLDTGAAALHLAIRCASVQTVALLLSHRAISPNGVHPPGSGTTALHLASSLGRVDIVNLLLEQEGIDDTVRDSHSHSCKDVARNKEVVRAIDDSRAFLNASYRSLLRSYILSPLTDGPSPALIDLLSSPRIKFVDLSYLDDGSGLSLLHEAARRKDLRLIELAVRAGADVFVRNRKGKMAYEGAGKDDRVRVFLRQFANHDKTLIQPLSPGSEPPALKGYLNKYTNVARGYNTRWFVVKDGVFSYYRHQEDETVASRGSISMKTAVLKVSDRLRFEVHSTPSRGHHSGIQKWYMKANHPVEATRWTQALSKSIEWYKRDGTGQSDGEIKRRSMESDSSAAKGAPSLQSTLFKKSGARHSINEQDSYIGSSDASISGVHDPDISVNLTHNGDSPPLNGATSGEEDEDASSSADSESQLPPHDSNFELHSNTTTAQMELTSQLLNNLDSQLVPKEAVETRSALKDSFATVQSLLNEYVQMTREREEWWKKQLEKERERQKVWEESLATVVKEGEALENELRLKSRKRGSRVFAPSLGPGTFDSPGSGTLRGRPPGLGLTPRTASIVEESPSPMSQLSPAVTAISSPQAPSQQLLQISSPRQPPTRTLTSDTITPTSPLAATSPPIRPLTKEDEDCDTDEEDEFFDAIETNNLPNLFIPDSIASPTGLDSVPPIHLGLEPYSGYAKLRQSLNLSNERPSTSLWSVLKHSIGKDLTKISFPVFFNEPTSMLQRMAEDMEFSECLDAAASDKDPLRRLAFVAAFAMSNYSSTIGRIAKPFNPMLSETFEYVRIDRKYRYVSEQVSHHPPISACWAESPCWHYYGEVDAQNKFMGKSFEIRPTGVAHAELLLPEERAPDYPKAPGRPGKVLEHYSWKKVTTNVSGFILGSPTIDHYGDMVITNHRTGDQCILTFKPRGWRGKDAYEISGQVLDSRGNVAYEIAGRWNSQLVAKQHGVGAGSLHPDMTISGPNSPSLAPEYVLLWRNSEKPPGSPFNLTPFAITLNDCPKKTLKPYLCPTDCRLRPDQRAFEIGKYEEANGLKHDQEEKQREIRKAREQGRLPLHKPRWFRAETDGDTGERVWTPVRINEHELEYWAEREKAWKNGGDKAWTDVQPIFIEEPDFIKEYEDKSE</sequence>
<feature type="compositionally biased region" description="Low complexity" evidence="8">
    <location>
        <begin position="677"/>
        <end position="689"/>
    </location>
</feature>
<evidence type="ECO:0000313" key="10">
    <source>
        <dbReference type="EMBL" id="TFK33757.1"/>
    </source>
</evidence>
<dbReference type="PROSITE" id="PS50003">
    <property type="entry name" value="PH_DOMAIN"/>
    <property type="match status" value="1"/>
</dbReference>
<dbReference type="InterPro" id="IPR001849">
    <property type="entry name" value="PH_domain"/>
</dbReference>
<evidence type="ECO:0000256" key="2">
    <source>
        <dbReference type="ARBA" id="ARBA00022448"/>
    </source>
</evidence>
<feature type="compositionally biased region" description="Polar residues" evidence="8">
    <location>
        <begin position="7"/>
        <end position="17"/>
    </location>
</feature>
<evidence type="ECO:0000259" key="9">
    <source>
        <dbReference type="PROSITE" id="PS50003"/>
    </source>
</evidence>
<dbReference type="InterPro" id="IPR018494">
    <property type="entry name" value="Oxysterol-bd_CS"/>
</dbReference>
<dbReference type="GO" id="GO:0005829">
    <property type="term" value="C:cytosol"/>
    <property type="evidence" value="ECO:0007669"/>
    <property type="project" value="TreeGrafter"/>
</dbReference>
<dbReference type="Gene3D" id="2.30.29.30">
    <property type="entry name" value="Pleckstrin-homology domain (PH domain)/Phosphotyrosine-binding domain (PTB)"/>
    <property type="match status" value="1"/>
</dbReference>
<dbReference type="SUPFAM" id="SSF144000">
    <property type="entry name" value="Oxysterol-binding protein-like"/>
    <property type="match status" value="1"/>
</dbReference>
<dbReference type="InterPro" id="IPR011993">
    <property type="entry name" value="PH-like_dom_sf"/>
</dbReference>
<feature type="region of interest" description="Disordered" evidence="8">
    <location>
        <begin position="1"/>
        <end position="23"/>
    </location>
</feature>
<dbReference type="FunFam" id="2.40.160.120:FF:000017">
    <property type="entry name" value="Oxysterol-binding protein homolog C2F12.05c"/>
    <property type="match status" value="1"/>
</dbReference>
<dbReference type="PROSITE" id="PS50297">
    <property type="entry name" value="ANK_REP_REGION"/>
    <property type="match status" value="2"/>
</dbReference>
<dbReference type="OrthoDB" id="1854502at2759"/>
<proteinExistence type="inferred from homology"/>
<evidence type="ECO:0000256" key="5">
    <source>
        <dbReference type="ARBA" id="ARBA00023121"/>
    </source>
</evidence>
<keyword evidence="11" id="KW-1185">Reference proteome</keyword>
<dbReference type="PROSITE" id="PS01013">
    <property type="entry name" value="OSBP"/>
    <property type="match status" value="1"/>
</dbReference>
<dbReference type="Proteomes" id="UP000308652">
    <property type="component" value="Unassembled WGS sequence"/>
</dbReference>
<feature type="region of interest" description="Disordered" evidence="8">
    <location>
        <begin position="597"/>
        <end position="699"/>
    </location>
</feature>
<evidence type="ECO:0000313" key="11">
    <source>
        <dbReference type="Proteomes" id="UP000308652"/>
    </source>
</evidence>
<evidence type="ECO:0000256" key="6">
    <source>
        <dbReference type="PROSITE-ProRule" id="PRU00023"/>
    </source>
</evidence>
<dbReference type="GO" id="GO:0030011">
    <property type="term" value="P:maintenance of cell polarity"/>
    <property type="evidence" value="ECO:0007669"/>
    <property type="project" value="TreeGrafter"/>
</dbReference>
<dbReference type="GO" id="GO:0005886">
    <property type="term" value="C:plasma membrane"/>
    <property type="evidence" value="ECO:0007669"/>
    <property type="project" value="TreeGrafter"/>
</dbReference>
<keyword evidence="5" id="KW-0446">Lipid-binding</keyword>
<dbReference type="InterPro" id="IPR037239">
    <property type="entry name" value="OSBP_sf"/>
</dbReference>
<dbReference type="InterPro" id="IPR036770">
    <property type="entry name" value="Ankyrin_rpt-contain_sf"/>
</dbReference>
<dbReference type="SMART" id="SM00248">
    <property type="entry name" value="ANK"/>
    <property type="match status" value="3"/>
</dbReference>
<feature type="region of interest" description="Disordered" evidence="8">
    <location>
        <begin position="439"/>
        <end position="494"/>
    </location>
</feature>
<evidence type="ECO:0000256" key="4">
    <source>
        <dbReference type="ARBA" id="ARBA00023055"/>
    </source>
</evidence>
<dbReference type="InterPro" id="IPR000648">
    <property type="entry name" value="Oxysterol-bd"/>
</dbReference>
<dbReference type="PANTHER" id="PTHR10972:SF205">
    <property type="entry name" value="OXYSTEROL-BINDING PROTEIN 1"/>
    <property type="match status" value="1"/>
</dbReference>
<dbReference type="SUPFAM" id="SSF50729">
    <property type="entry name" value="PH domain-like"/>
    <property type="match status" value="1"/>
</dbReference>